<dbReference type="GO" id="GO:0005975">
    <property type="term" value="P:carbohydrate metabolic process"/>
    <property type="evidence" value="ECO:0007669"/>
    <property type="project" value="InterPro"/>
</dbReference>
<reference evidence="3" key="1">
    <citation type="submission" date="2017-02" db="EMBL/GenBank/DDBJ databases">
        <title>Delineation of Paenibacillus larvae strains originating from foulbrood outbreaks.</title>
        <authorList>
            <person name="Beims H."/>
            <person name="Bunk B."/>
            <person name="Sproeer C."/>
            <person name="Mohr K.I."/>
            <person name="Pradella S."/>
            <person name="Guenther G."/>
            <person name="Rohde M."/>
            <person name="von der Ohe W."/>
            <person name="Steinert M."/>
        </authorList>
    </citation>
    <scope>NUCLEOTIDE SEQUENCE [LARGE SCALE GENOMIC DNA]</scope>
    <source>
        <strain evidence="3">Eric_III</strain>
    </source>
</reference>
<dbReference type="RefSeq" id="WP_079940576.1">
    <property type="nucleotide sequence ID" value="NZ_CP019655.1"/>
</dbReference>
<dbReference type="GeneID" id="64218549"/>
<dbReference type="SUPFAM" id="SSF52833">
    <property type="entry name" value="Thioredoxin-like"/>
    <property type="match status" value="1"/>
</dbReference>
<dbReference type="Gene3D" id="1.50.10.20">
    <property type="match status" value="1"/>
</dbReference>
<gene>
    <name evidence="2" type="ORF">ERICIII_01792</name>
</gene>
<dbReference type="InterPro" id="IPR008928">
    <property type="entry name" value="6-hairpin_glycosidase_sf"/>
</dbReference>
<dbReference type="EMBL" id="CP019655">
    <property type="protein sequence ID" value="AVF25968.1"/>
    <property type="molecule type" value="Genomic_DNA"/>
</dbReference>
<dbReference type="Proteomes" id="UP000239833">
    <property type="component" value="Chromosome"/>
</dbReference>
<organism evidence="2 3">
    <name type="scientific">Paenibacillus larvae subsp. larvae</name>
    <dbReference type="NCBI Taxonomy" id="147375"/>
    <lineage>
        <taxon>Bacteria</taxon>
        <taxon>Bacillati</taxon>
        <taxon>Bacillota</taxon>
        <taxon>Bacilli</taxon>
        <taxon>Bacillales</taxon>
        <taxon>Paenibacillaceae</taxon>
        <taxon>Paenibacillus</taxon>
    </lineage>
</organism>
<accession>A0A2L1UCT8</accession>
<dbReference type="PANTHER" id="PTHR42899:SF1">
    <property type="entry name" value="SPERMATOGENESIS-ASSOCIATED PROTEIN 20"/>
    <property type="match status" value="1"/>
</dbReference>
<dbReference type="AlphaFoldDB" id="A0A2L1UCT8"/>
<dbReference type="Pfam" id="PF03190">
    <property type="entry name" value="Thioredox_DsbH"/>
    <property type="match status" value="1"/>
</dbReference>
<feature type="domain" description="Spermatogenesis-associated protein 20-like TRX" evidence="1">
    <location>
        <begin position="7"/>
        <end position="168"/>
    </location>
</feature>
<dbReference type="SUPFAM" id="SSF48208">
    <property type="entry name" value="Six-hairpin glycosidases"/>
    <property type="match status" value="1"/>
</dbReference>
<evidence type="ECO:0000259" key="1">
    <source>
        <dbReference type="Pfam" id="PF03190"/>
    </source>
</evidence>
<dbReference type="STRING" id="147375.BXP28_11720"/>
<dbReference type="InterPro" id="IPR004879">
    <property type="entry name" value="Ssp411-like_TRX"/>
</dbReference>
<name>A0A2L1UCT8_9BACL</name>
<protein>
    <submittedName>
        <fullName evidence="2">Thioredoxin-related protein</fullName>
    </submittedName>
</protein>
<proteinExistence type="predicted"/>
<dbReference type="CDD" id="cd02955">
    <property type="entry name" value="SSP411"/>
    <property type="match status" value="1"/>
</dbReference>
<dbReference type="PIRSF" id="PIRSF006402">
    <property type="entry name" value="UCP006402_thioredoxin"/>
    <property type="match status" value="1"/>
</dbReference>
<dbReference type="InterPro" id="IPR036249">
    <property type="entry name" value="Thioredoxin-like_sf"/>
</dbReference>
<dbReference type="Gene3D" id="1.50.10.10">
    <property type="match status" value="1"/>
</dbReference>
<evidence type="ECO:0000313" key="3">
    <source>
        <dbReference type="Proteomes" id="UP000239833"/>
    </source>
</evidence>
<dbReference type="InterPro" id="IPR012341">
    <property type="entry name" value="6hp_glycosidase-like_sf"/>
</dbReference>
<evidence type="ECO:0000313" key="2">
    <source>
        <dbReference type="EMBL" id="AVF25968.1"/>
    </source>
</evidence>
<dbReference type="Gene3D" id="3.40.30.10">
    <property type="entry name" value="Glutaredoxin"/>
    <property type="match status" value="1"/>
</dbReference>
<dbReference type="PANTHER" id="PTHR42899">
    <property type="entry name" value="SPERMATOGENESIS-ASSOCIATED PROTEIN 20"/>
    <property type="match status" value="1"/>
</dbReference>
<sequence length="693" mass="79238">MTTKRKPNRLIAEKSPYLLQHAYNPVNWYAWSEEAFDKAERENKPIFLSIGYSTCHWCHVMERESFEDKEVADLLNEHFVAIKVDREERPDIDHIYMKVCQAMTGQGGWPLTIVMTPEKRPFLAATYIPKHQKYGRYGLMDLLPRLHQLWEDDRDKLLSIGNEIVEEMDRQAQADLSGSYNSTLLDKAYNLYKQQFDSKYGGFGGAPKFPASHNLSFLLRYYHRTGKELALQMVEKTLDAMARGGIYDHIGFGFARYSVDEAWLVPHFEKMLYDNALLAWTYLETYQITQKPAYAEVAAQIFTYVLRDLTDPEGGFYCAEDADSEGVEGKFYVWTPDEVRSVLGAEDGNWFCEIYNITDEGNFEGNSIPNQIQLDLEQYSKRSGIPLDDIKKRADLCRRKLFATREQRVHPHKDDKILTSWNGLMIMALAKGFQVLGREEYLHAAAKAVSFILDKLRRPDGRLLARYRKGEAAYPSYVDDYAFLVWGLLEMYVASLDPEYLALAAEINTQMLNLFWDEDQGGLFFYGNDNEELFTRNKEIYDGALPSGNSVAAYNLTRLSRLMDSAELSGKADQMFEAFAGAVGSYPPGYSMYLLALETVLWSSREIVIAGDSGKESTRRMLRVVQQTFDPQSVLILVEDGKKGERVRELVPFVQDKASIDGKTTAYVCDNLSCKAPVMEAAELEQSLSRKEK</sequence>
<dbReference type="InterPro" id="IPR024705">
    <property type="entry name" value="Ssp411"/>
</dbReference>